<feature type="region of interest" description="Disordered" evidence="1">
    <location>
        <begin position="1"/>
        <end position="26"/>
    </location>
</feature>
<organism evidence="2 3">
    <name type="scientific">Ganoderma sinense ZZ0214-1</name>
    <dbReference type="NCBI Taxonomy" id="1077348"/>
    <lineage>
        <taxon>Eukaryota</taxon>
        <taxon>Fungi</taxon>
        <taxon>Dikarya</taxon>
        <taxon>Basidiomycota</taxon>
        <taxon>Agaricomycotina</taxon>
        <taxon>Agaricomycetes</taxon>
        <taxon>Polyporales</taxon>
        <taxon>Polyporaceae</taxon>
        <taxon>Ganoderma</taxon>
    </lineage>
</organism>
<feature type="region of interest" description="Disordered" evidence="1">
    <location>
        <begin position="301"/>
        <end position="372"/>
    </location>
</feature>
<feature type="compositionally biased region" description="Basic and acidic residues" evidence="1">
    <location>
        <begin position="1"/>
        <end position="16"/>
    </location>
</feature>
<feature type="compositionally biased region" description="Low complexity" evidence="1">
    <location>
        <begin position="305"/>
        <end position="321"/>
    </location>
</feature>
<feature type="compositionally biased region" description="Low complexity" evidence="1">
    <location>
        <begin position="86"/>
        <end position="101"/>
    </location>
</feature>
<proteinExistence type="predicted"/>
<protein>
    <recommendedName>
        <fullName evidence="4">Protein kinase domain-containing protein</fullName>
    </recommendedName>
</protein>
<feature type="region of interest" description="Disordered" evidence="1">
    <location>
        <begin position="197"/>
        <end position="220"/>
    </location>
</feature>
<evidence type="ECO:0008006" key="4">
    <source>
        <dbReference type="Google" id="ProtNLM"/>
    </source>
</evidence>
<feature type="region of interest" description="Disordered" evidence="1">
    <location>
        <begin position="46"/>
        <end position="146"/>
    </location>
</feature>
<gene>
    <name evidence="2" type="ORF">GSI_08912</name>
</gene>
<sequence length="524" mass="57027">MDHSSFADSQPREPKKTSQISPTTVDLQHGAAKTFIVDLALLGDPIPSVSVKEGPKSMPIGEHQIDNSNSPLSLHEVLEKTPLPPLSVDVPPDSLPSSTDTESVHTPIQPPGLPLPVDDTTVEPSETVPPVSPVEDRDTERATPASFSLSGLQPLRTLIPEDLLPDDLLVFDPNNISRTPYGSHPEEPVRYVRVFPKPKASQEPASEFSDGSPTGDRRDRPIRIARLYLKKTNVLGDGHHSSVYSAPLRLRLSAESNEESTVRVGVKTADARCGAHEMLRREAVAYNAFPRHLMEDRYPSVNVKPSQPAASSAQTGSSATPEGAAHVDVEMGDGTGTGGTAAPAAPTSQSDASGVFPGEADKSAHTPTPGHDLKPAVVPKFFGYYAAVDADGRVIDHDHSHPSCDKDDTCAVSWPTRLLLVEECGKPVVYRRLTHEQRIACYKLLKRLHAAGFTQGSVYERNILVQPGPLSAPPGERSDRTPSFRIIDFGRMKRREEFSSSMRFAQECQQEKEWAYKTLVDAFE</sequence>
<dbReference type="OrthoDB" id="5327923at2759"/>
<name>A0A2G8S513_9APHY</name>
<dbReference type="EMBL" id="AYKW01000023">
    <property type="protein sequence ID" value="PIL28866.1"/>
    <property type="molecule type" value="Genomic_DNA"/>
</dbReference>
<evidence type="ECO:0000313" key="2">
    <source>
        <dbReference type="EMBL" id="PIL28866.1"/>
    </source>
</evidence>
<comment type="caution">
    <text evidence="2">The sequence shown here is derived from an EMBL/GenBank/DDBJ whole genome shotgun (WGS) entry which is preliminary data.</text>
</comment>
<dbReference type="AlphaFoldDB" id="A0A2G8S513"/>
<evidence type="ECO:0000313" key="3">
    <source>
        <dbReference type="Proteomes" id="UP000230002"/>
    </source>
</evidence>
<dbReference type="Proteomes" id="UP000230002">
    <property type="component" value="Unassembled WGS sequence"/>
</dbReference>
<accession>A0A2G8S513</accession>
<keyword evidence="3" id="KW-1185">Reference proteome</keyword>
<reference evidence="2 3" key="1">
    <citation type="journal article" date="2015" name="Sci. Rep.">
        <title>Chromosome-level genome map provides insights into diverse defense mechanisms in the medicinal fungus Ganoderma sinense.</title>
        <authorList>
            <person name="Zhu Y."/>
            <person name="Xu J."/>
            <person name="Sun C."/>
            <person name="Zhou S."/>
            <person name="Xu H."/>
            <person name="Nelson D.R."/>
            <person name="Qian J."/>
            <person name="Song J."/>
            <person name="Luo H."/>
            <person name="Xiang L."/>
            <person name="Li Y."/>
            <person name="Xu Z."/>
            <person name="Ji A."/>
            <person name="Wang L."/>
            <person name="Lu S."/>
            <person name="Hayward A."/>
            <person name="Sun W."/>
            <person name="Li X."/>
            <person name="Schwartz D.C."/>
            <person name="Wang Y."/>
            <person name="Chen S."/>
        </authorList>
    </citation>
    <scope>NUCLEOTIDE SEQUENCE [LARGE SCALE GENOMIC DNA]</scope>
    <source>
        <strain evidence="2 3">ZZ0214-1</strain>
    </source>
</reference>
<feature type="compositionally biased region" description="Polar residues" evidence="1">
    <location>
        <begin position="17"/>
        <end position="26"/>
    </location>
</feature>
<dbReference type="STRING" id="1077348.A0A2G8S513"/>
<evidence type="ECO:0000256" key="1">
    <source>
        <dbReference type="SAM" id="MobiDB-lite"/>
    </source>
</evidence>